<organism evidence="2 3">
    <name type="scientific">Gracilibacillus orientalis</name>
    <dbReference type="NCBI Taxonomy" id="334253"/>
    <lineage>
        <taxon>Bacteria</taxon>
        <taxon>Bacillati</taxon>
        <taxon>Bacillota</taxon>
        <taxon>Bacilli</taxon>
        <taxon>Bacillales</taxon>
        <taxon>Bacillaceae</taxon>
        <taxon>Gracilibacillus</taxon>
    </lineage>
</organism>
<dbReference type="InterPro" id="IPR036866">
    <property type="entry name" value="RibonucZ/Hydroxyglut_hydro"/>
</dbReference>
<dbReference type="InterPro" id="IPR050855">
    <property type="entry name" value="NDM-1-like"/>
</dbReference>
<name>A0A1I4LTU9_9BACI</name>
<sequence>MDQEHIEKWKELEHDLDHAIPEEVLPDIAYYRTLIVNVVMIGTPNEDWVLIDTGTRKYQERILHACEHRYGNKPPQAILLTHGHFDHIGAAKKLAEYWQVPIYIHENEMDYVTGKSEYPPGDPTVGGGMISLLSTIFPTKPEHLEGLVSALPNDGSIPFLKDWKYIETFGHTPGHISLFREQDRLLIAGDAISTDKPESSWAVFFPFQHVYGPPAYFTQDWFSAEQSVKKLADLDPDTIIAGHGLPMEGETMKKELRKLADNFIEQAIPKHKRH</sequence>
<dbReference type="Proteomes" id="UP000198565">
    <property type="component" value="Unassembled WGS sequence"/>
</dbReference>
<dbReference type="PANTHER" id="PTHR42951">
    <property type="entry name" value="METALLO-BETA-LACTAMASE DOMAIN-CONTAINING"/>
    <property type="match status" value="1"/>
</dbReference>
<dbReference type="AlphaFoldDB" id="A0A1I4LTU9"/>
<dbReference type="OrthoDB" id="9802248at2"/>
<accession>A0A1I4LTU9</accession>
<dbReference type="CDD" id="cd07721">
    <property type="entry name" value="yflN-like_MBL-fold"/>
    <property type="match status" value="1"/>
</dbReference>
<dbReference type="SUPFAM" id="SSF56281">
    <property type="entry name" value="Metallo-hydrolase/oxidoreductase"/>
    <property type="match status" value="1"/>
</dbReference>
<dbReference type="RefSeq" id="WP_091483760.1">
    <property type="nucleotide sequence ID" value="NZ_FOTR01000005.1"/>
</dbReference>
<evidence type="ECO:0000313" key="3">
    <source>
        <dbReference type="Proteomes" id="UP000198565"/>
    </source>
</evidence>
<dbReference type="Pfam" id="PF00753">
    <property type="entry name" value="Lactamase_B"/>
    <property type="match status" value="1"/>
</dbReference>
<evidence type="ECO:0000259" key="1">
    <source>
        <dbReference type="SMART" id="SM00849"/>
    </source>
</evidence>
<dbReference type="PANTHER" id="PTHR42951:SF17">
    <property type="entry name" value="METALLO-BETA-LACTAMASE DOMAIN-CONTAINING PROTEIN"/>
    <property type="match status" value="1"/>
</dbReference>
<proteinExistence type="predicted"/>
<dbReference type="STRING" id="334253.SAMN04487943_105201"/>
<dbReference type="InterPro" id="IPR001279">
    <property type="entry name" value="Metallo-B-lactamas"/>
</dbReference>
<dbReference type="SMART" id="SM00849">
    <property type="entry name" value="Lactamase_B"/>
    <property type="match status" value="1"/>
</dbReference>
<evidence type="ECO:0000313" key="2">
    <source>
        <dbReference type="EMBL" id="SFL94375.1"/>
    </source>
</evidence>
<keyword evidence="3" id="KW-1185">Reference proteome</keyword>
<gene>
    <name evidence="2" type="ORF">SAMN04487943_105201</name>
</gene>
<dbReference type="Gene3D" id="3.60.15.10">
    <property type="entry name" value="Ribonuclease Z/Hydroxyacylglutathione hydrolase-like"/>
    <property type="match status" value="1"/>
</dbReference>
<protein>
    <submittedName>
        <fullName evidence="2">Glyoxylase, beta-lactamase superfamily II</fullName>
    </submittedName>
</protein>
<feature type="domain" description="Metallo-beta-lactamase" evidence="1">
    <location>
        <begin position="35"/>
        <end position="243"/>
    </location>
</feature>
<dbReference type="EMBL" id="FOTR01000005">
    <property type="protein sequence ID" value="SFL94375.1"/>
    <property type="molecule type" value="Genomic_DNA"/>
</dbReference>
<reference evidence="3" key="1">
    <citation type="submission" date="2016-10" db="EMBL/GenBank/DDBJ databases">
        <authorList>
            <person name="Varghese N."/>
            <person name="Submissions S."/>
        </authorList>
    </citation>
    <scope>NUCLEOTIDE SEQUENCE [LARGE SCALE GENOMIC DNA]</scope>
    <source>
        <strain evidence="3">CGMCC 1.4250</strain>
    </source>
</reference>